<name>V8NJU9_OPHHA</name>
<dbReference type="EMBL" id="AZIM01003365">
    <property type="protein sequence ID" value="ETE62251.1"/>
    <property type="molecule type" value="Genomic_DNA"/>
</dbReference>
<sequence length="198" mass="23471">MVFAQCPKIHNKKVRKLWKAKEVGEGRSELWKSSKQMELYSSYGVSITFEYTNNLVYFQKFQPIDQKAGVLGEKQVGFRVSLEQYHGWLSDHLINNYMKHAHRKLYTAFVDFHTAFDSIDRNELLVEFGSKVINFGHDFIYKYSKFKLDIVPTLDRFFFPTKVRNRHLSVFMQTIYCVHPTIEYSLIDRLMQTIKSFG</sequence>
<dbReference type="AlphaFoldDB" id="V8NJU9"/>
<keyword evidence="2" id="KW-1185">Reference proteome</keyword>
<evidence type="ECO:0000313" key="2">
    <source>
        <dbReference type="Proteomes" id="UP000018936"/>
    </source>
</evidence>
<evidence type="ECO:0000313" key="1">
    <source>
        <dbReference type="EMBL" id="ETE62251.1"/>
    </source>
</evidence>
<gene>
    <name evidence="1" type="ORF">L345_11994</name>
</gene>
<comment type="caution">
    <text evidence="1">The sequence shown here is derived from an EMBL/GenBank/DDBJ whole genome shotgun (WGS) entry which is preliminary data.</text>
</comment>
<dbReference type="Proteomes" id="UP000018936">
    <property type="component" value="Unassembled WGS sequence"/>
</dbReference>
<proteinExistence type="predicted"/>
<organism evidence="1 2">
    <name type="scientific">Ophiophagus hannah</name>
    <name type="common">King cobra</name>
    <name type="synonym">Naja hannah</name>
    <dbReference type="NCBI Taxonomy" id="8665"/>
    <lineage>
        <taxon>Eukaryota</taxon>
        <taxon>Metazoa</taxon>
        <taxon>Chordata</taxon>
        <taxon>Craniata</taxon>
        <taxon>Vertebrata</taxon>
        <taxon>Euteleostomi</taxon>
        <taxon>Lepidosauria</taxon>
        <taxon>Squamata</taxon>
        <taxon>Bifurcata</taxon>
        <taxon>Unidentata</taxon>
        <taxon>Episquamata</taxon>
        <taxon>Toxicofera</taxon>
        <taxon>Serpentes</taxon>
        <taxon>Colubroidea</taxon>
        <taxon>Elapidae</taxon>
        <taxon>Elapinae</taxon>
        <taxon>Ophiophagus</taxon>
    </lineage>
</organism>
<protein>
    <recommendedName>
        <fullName evidence="3">Reverse transcriptase domain-containing protein</fullName>
    </recommendedName>
</protein>
<evidence type="ECO:0008006" key="3">
    <source>
        <dbReference type="Google" id="ProtNLM"/>
    </source>
</evidence>
<reference evidence="1 2" key="1">
    <citation type="journal article" date="2013" name="Proc. Natl. Acad. Sci. U.S.A.">
        <title>The king cobra genome reveals dynamic gene evolution and adaptation in the snake venom system.</title>
        <authorList>
            <person name="Vonk F.J."/>
            <person name="Casewell N.R."/>
            <person name="Henkel C.V."/>
            <person name="Heimberg A.M."/>
            <person name="Jansen H.J."/>
            <person name="McCleary R.J."/>
            <person name="Kerkkamp H.M."/>
            <person name="Vos R.A."/>
            <person name="Guerreiro I."/>
            <person name="Calvete J.J."/>
            <person name="Wuster W."/>
            <person name="Woods A.E."/>
            <person name="Logan J.M."/>
            <person name="Harrison R.A."/>
            <person name="Castoe T.A."/>
            <person name="de Koning A.P."/>
            <person name="Pollock D.D."/>
            <person name="Yandell M."/>
            <person name="Calderon D."/>
            <person name="Renjifo C."/>
            <person name="Currier R.B."/>
            <person name="Salgado D."/>
            <person name="Pla D."/>
            <person name="Sanz L."/>
            <person name="Hyder A.S."/>
            <person name="Ribeiro J.M."/>
            <person name="Arntzen J.W."/>
            <person name="van den Thillart G.E."/>
            <person name="Boetzer M."/>
            <person name="Pirovano W."/>
            <person name="Dirks R.P."/>
            <person name="Spaink H.P."/>
            <person name="Duboule D."/>
            <person name="McGlinn E."/>
            <person name="Kini R.M."/>
            <person name="Richardson M.K."/>
        </authorList>
    </citation>
    <scope>NUCLEOTIDE SEQUENCE</scope>
    <source>
        <tissue evidence="1">Blood</tissue>
    </source>
</reference>
<accession>V8NJU9</accession>